<dbReference type="InterPro" id="IPR009384">
    <property type="entry name" value="SwrD-like"/>
</dbReference>
<dbReference type="Pfam" id="PF06289">
    <property type="entry name" value="FlbD"/>
    <property type="match status" value="1"/>
</dbReference>
<evidence type="ECO:0000313" key="1">
    <source>
        <dbReference type="EMBL" id="ABI68177.1"/>
    </source>
</evidence>
<dbReference type="PANTHER" id="PTHR39185">
    <property type="entry name" value="SWARMING MOTILITY PROTEIN SWRD"/>
    <property type="match status" value="1"/>
</dbReference>
<dbReference type="eggNOG" id="COG1582">
    <property type="taxonomic scope" value="Bacteria"/>
</dbReference>
<dbReference type="KEGG" id="swo:Swol_0859"/>
<keyword evidence="2" id="KW-1185">Reference proteome</keyword>
<accession>Q0AYM7</accession>
<gene>
    <name evidence="1" type="ordered locus">Swol_0859</name>
</gene>
<dbReference type="AlphaFoldDB" id="Q0AYM7"/>
<evidence type="ECO:0008006" key="3">
    <source>
        <dbReference type="Google" id="ProtNLM"/>
    </source>
</evidence>
<name>Q0AYM7_SYNWW</name>
<sequence>MFSERNLIIMIYLTRLNGEKIVVNIDMIELMEETPDTVVTLNTGKKFVVRERIWQIREEIIRFRKQSFTNLKK</sequence>
<protein>
    <recommendedName>
        <fullName evidence="3">Flagellar protein FlbD</fullName>
    </recommendedName>
</protein>
<dbReference type="EMBL" id="CP000448">
    <property type="protein sequence ID" value="ABI68177.1"/>
    <property type="molecule type" value="Genomic_DNA"/>
</dbReference>
<evidence type="ECO:0000313" key="2">
    <source>
        <dbReference type="Proteomes" id="UP000001968"/>
    </source>
</evidence>
<reference evidence="2" key="1">
    <citation type="journal article" date="2010" name="Environ. Microbiol.">
        <title>The genome of Syntrophomonas wolfei: new insights into syntrophic metabolism and biohydrogen production.</title>
        <authorList>
            <person name="Sieber J.R."/>
            <person name="Sims D.R."/>
            <person name="Han C."/>
            <person name="Kim E."/>
            <person name="Lykidis A."/>
            <person name="Lapidus A.L."/>
            <person name="McDonnald E."/>
            <person name="Rohlin L."/>
            <person name="Culley D.E."/>
            <person name="Gunsalus R."/>
            <person name="McInerney M.J."/>
        </authorList>
    </citation>
    <scope>NUCLEOTIDE SEQUENCE [LARGE SCALE GENOMIC DNA]</scope>
    <source>
        <strain evidence="2">DSM 2245B / Goettingen</strain>
    </source>
</reference>
<dbReference type="Proteomes" id="UP000001968">
    <property type="component" value="Chromosome"/>
</dbReference>
<dbReference type="RefSeq" id="WP_011640282.1">
    <property type="nucleotide sequence ID" value="NC_008346.1"/>
</dbReference>
<dbReference type="HOGENOM" id="CLU_173020_2_0_9"/>
<proteinExistence type="predicted"/>
<dbReference type="STRING" id="335541.Swol_0859"/>
<dbReference type="PANTHER" id="PTHR39185:SF1">
    <property type="entry name" value="SWARMING MOTILITY PROTEIN SWRD"/>
    <property type="match status" value="1"/>
</dbReference>
<organism evidence="1 2">
    <name type="scientific">Syntrophomonas wolfei subsp. wolfei (strain DSM 2245B / Goettingen)</name>
    <dbReference type="NCBI Taxonomy" id="335541"/>
    <lineage>
        <taxon>Bacteria</taxon>
        <taxon>Bacillati</taxon>
        <taxon>Bacillota</taxon>
        <taxon>Clostridia</taxon>
        <taxon>Eubacteriales</taxon>
        <taxon>Syntrophomonadaceae</taxon>
        <taxon>Syntrophomonas</taxon>
    </lineage>
</organism>